<evidence type="ECO:0000313" key="4">
    <source>
        <dbReference type="EMBL" id="RVW99308.1"/>
    </source>
</evidence>
<evidence type="ECO:0000256" key="3">
    <source>
        <dbReference type="ARBA" id="ARBA00022946"/>
    </source>
</evidence>
<dbReference type="FunFam" id="1.25.70.10:FF:000022">
    <property type="entry name" value="BnaA06g33880D protein"/>
    <property type="match status" value="1"/>
</dbReference>
<dbReference type="InterPro" id="IPR003690">
    <property type="entry name" value="MTERF"/>
</dbReference>
<accession>A0A438IRG1</accession>
<name>A0A438IRG1_VITVI</name>
<evidence type="ECO:0000313" key="5">
    <source>
        <dbReference type="Proteomes" id="UP000288805"/>
    </source>
</evidence>
<dbReference type="Pfam" id="PF02536">
    <property type="entry name" value="mTERF"/>
    <property type="match status" value="1"/>
</dbReference>
<sequence>MSQLFFSTVSWQPNLSKRKRKFFDCACLLVSPVPTLIGLSEMIIRLQFFPQTLIPLHSTLSPVKNPNPSPNCTKQSQLLDGFRNSLSPHPNTPISDSGLRFRQKLLYIENLKVNSSKALHKNPNFRSAPLDTVKSVEKCLCSMGIQRSALGRILDMHPQLLTSDPYNDLYPVFDFLFNEVHIPFPDIQKSIIRCPRLLLCSVDDQLRPTFYFLKKLGFAGPHAITCQNTLLLVSSVEDTLVPKLEYLQNLGFSYKEVVKMVVRSPGLLTFSIEKNFQPKVEYFLDEMKGNLAELKRFPQYFSFSLEGKIKPRHRLLAEHGFSLPLPEMLKVSDGEFNLRLIEMRLQLADERYLE</sequence>
<evidence type="ECO:0000256" key="2">
    <source>
        <dbReference type="ARBA" id="ARBA00022472"/>
    </source>
</evidence>
<keyword evidence="2" id="KW-0805">Transcription regulation</keyword>
<dbReference type="AlphaFoldDB" id="A0A438IRG1"/>
<dbReference type="InterPro" id="IPR038538">
    <property type="entry name" value="MTERF_sf"/>
</dbReference>
<dbReference type="Gene3D" id="1.25.70.10">
    <property type="entry name" value="Transcription termination factor 3, mitochondrial"/>
    <property type="match status" value="1"/>
</dbReference>
<dbReference type="GO" id="GO:0003676">
    <property type="term" value="F:nucleic acid binding"/>
    <property type="evidence" value="ECO:0007669"/>
    <property type="project" value="InterPro"/>
</dbReference>
<keyword evidence="2" id="KW-0806">Transcription termination</keyword>
<proteinExistence type="inferred from homology"/>
<dbReference type="Proteomes" id="UP000288805">
    <property type="component" value="Unassembled WGS sequence"/>
</dbReference>
<dbReference type="PANTHER" id="PTHR13068:SF36">
    <property type="entry name" value="TRANSCRIPTION TERMINATION FACTOR MTEF1, CHLOROPLASTIC"/>
    <property type="match status" value="1"/>
</dbReference>
<dbReference type="PANTHER" id="PTHR13068">
    <property type="entry name" value="CGI-12 PROTEIN-RELATED"/>
    <property type="match status" value="1"/>
</dbReference>
<dbReference type="EMBL" id="QGNW01000088">
    <property type="protein sequence ID" value="RVW99308.1"/>
    <property type="molecule type" value="Genomic_DNA"/>
</dbReference>
<dbReference type="SMART" id="SM00733">
    <property type="entry name" value="Mterf"/>
    <property type="match status" value="6"/>
</dbReference>
<dbReference type="GO" id="GO:0006353">
    <property type="term" value="P:DNA-templated transcription termination"/>
    <property type="evidence" value="ECO:0007669"/>
    <property type="project" value="UniProtKB-KW"/>
</dbReference>
<reference evidence="4 5" key="1">
    <citation type="journal article" date="2018" name="PLoS Genet.">
        <title>Population sequencing reveals clonal diversity and ancestral inbreeding in the grapevine cultivar Chardonnay.</title>
        <authorList>
            <person name="Roach M.J."/>
            <person name="Johnson D.L."/>
            <person name="Bohlmann J."/>
            <person name="van Vuuren H.J."/>
            <person name="Jones S.J."/>
            <person name="Pretorius I.S."/>
            <person name="Schmidt S.A."/>
            <person name="Borneman A.R."/>
        </authorList>
    </citation>
    <scope>NUCLEOTIDE SEQUENCE [LARGE SCALE GENOMIC DNA]</scope>
    <source>
        <strain evidence="5">cv. Chardonnay</strain>
        <tissue evidence="4">Leaf</tissue>
    </source>
</reference>
<gene>
    <name evidence="4" type="primary">MTERF1_1</name>
    <name evidence="4" type="ORF">CK203_030696</name>
</gene>
<evidence type="ECO:0000256" key="1">
    <source>
        <dbReference type="ARBA" id="ARBA00007692"/>
    </source>
</evidence>
<keyword evidence="2" id="KW-0804">Transcription</keyword>
<keyword evidence="3" id="KW-0809">Transit peptide</keyword>
<comment type="caution">
    <text evidence="4">The sequence shown here is derived from an EMBL/GenBank/DDBJ whole genome shotgun (WGS) entry which is preliminary data.</text>
</comment>
<comment type="similarity">
    <text evidence="1">Belongs to the mTERF family.</text>
</comment>
<protein>
    <submittedName>
        <fullName evidence="4">Transcription termination factor MTEF1, chloroplastic</fullName>
    </submittedName>
</protein>
<organism evidence="4 5">
    <name type="scientific">Vitis vinifera</name>
    <name type="common">Grape</name>
    <dbReference type="NCBI Taxonomy" id="29760"/>
    <lineage>
        <taxon>Eukaryota</taxon>
        <taxon>Viridiplantae</taxon>
        <taxon>Streptophyta</taxon>
        <taxon>Embryophyta</taxon>
        <taxon>Tracheophyta</taxon>
        <taxon>Spermatophyta</taxon>
        <taxon>Magnoliopsida</taxon>
        <taxon>eudicotyledons</taxon>
        <taxon>Gunneridae</taxon>
        <taxon>Pentapetalae</taxon>
        <taxon>rosids</taxon>
        <taxon>Vitales</taxon>
        <taxon>Vitaceae</taxon>
        <taxon>Viteae</taxon>
        <taxon>Vitis</taxon>
    </lineage>
</organism>